<dbReference type="Pfam" id="PF20567">
    <property type="entry name" value="DUF6776"/>
    <property type="match status" value="1"/>
</dbReference>
<accession>A0A0S2DC59</accession>
<dbReference type="InterPro" id="IPR046703">
    <property type="entry name" value="DUF6776"/>
</dbReference>
<dbReference type="PATRIC" id="fig|69.6.peg.713"/>
<dbReference type="RefSeq" id="WP_057946251.1">
    <property type="nucleotide sequence ID" value="NZ_CP067396.1"/>
</dbReference>
<name>A0A0S2DC59_LYSEN</name>
<dbReference type="EMBL" id="CP013140">
    <property type="protein sequence ID" value="ALN56083.1"/>
    <property type="molecule type" value="Genomic_DNA"/>
</dbReference>
<dbReference type="AlphaFoldDB" id="A0A0S2DC59"/>
<dbReference type="Proteomes" id="UP000061569">
    <property type="component" value="Chromosome"/>
</dbReference>
<dbReference type="KEGG" id="lez:GLE_0725"/>
<gene>
    <name evidence="1" type="ORF">GLE_0725</name>
</gene>
<evidence type="ECO:0000313" key="1">
    <source>
        <dbReference type="EMBL" id="ALN56083.1"/>
    </source>
</evidence>
<reference evidence="1 2" key="1">
    <citation type="submission" date="2015-11" db="EMBL/GenBank/DDBJ databases">
        <title>Genome sequences of Lysobacter enzymogenes strain C3 and Lysobacter antibioticus ATCC 29479.</title>
        <authorList>
            <person name="Kobayashi D.Y."/>
        </authorList>
    </citation>
    <scope>NUCLEOTIDE SEQUENCE [LARGE SCALE GENOMIC DNA]</scope>
    <source>
        <strain evidence="1 2">C3</strain>
    </source>
</reference>
<evidence type="ECO:0000313" key="2">
    <source>
        <dbReference type="Proteomes" id="UP000061569"/>
    </source>
</evidence>
<sequence length="245" mass="27388">MSKTPPPRFVIVQQQPDKRPYIWSAVGVAWAVSLALAWWWSQSLAAPQLPKLKVELDQTRRELRQRQSELDKLAQREANLQRSDQISRAANKQVQSSLAQREEEISDLRADVAFYERLVGATAPAKGLNVHSVEFHAEAGGTWRYQIVLTQNLNRGAVSSGGLQFQVEGVRGGKLASVGWDELHQKSKAPAQDYSFRYFQTLDGSVMLPAGFTPQRIRVSLRGENAAIEQRFAWKSGVTVTTGET</sequence>
<proteinExistence type="predicted"/>
<organism evidence="1 2">
    <name type="scientific">Lysobacter enzymogenes</name>
    <dbReference type="NCBI Taxonomy" id="69"/>
    <lineage>
        <taxon>Bacteria</taxon>
        <taxon>Pseudomonadati</taxon>
        <taxon>Pseudomonadota</taxon>
        <taxon>Gammaproteobacteria</taxon>
        <taxon>Lysobacterales</taxon>
        <taxon>Lysobacteraceae</taxon>
        <taxon>Lysobacter</taxon>
    </lineage>
</organism>
<dbReference type="STRING" id="69.GLE_0725"/>
<protein>
    <submittedName>
        <fullName evidence="1">Uncharacterized protein</fullName>
    </submittedName>
</protein>